<dbReference type="PANTHER" id="PTHR45884">
    <property type="entry name" value="N-ACETYLTRANSFERASE ECO"/>
    <property type="match status" value="1"/>
</dbReference>
<dbReference type="HOGENOM" id="CLU_039183_2_0_1"/>
<dbReference type="AlphaFoldDB" id="R0IXT0"/>
<evidence type="ECO:0000313" key="3">
    <source>
        <dbReference type="Proteomes" id="UP000016935"/>
    </source>
</evidence>
<dbReference type="Pfam" id="PF13880">
    <property type="entry name" value="Acetyltransf_13"/>
    <property type="match status" value="1"/>
</dbReference>
<name>R0IXT0_EXST2</name>
<dbReference type="Gene3D" id="3.40.630.30">
    <property type="match status" value="1"/>
</dbReference>
<dbReference type="EMBL" id="KB908504">
    <property type="protein sequence ID" value="EOA89565.1"/>
    <property type="molecule type" value="Genomic_DNA"/>
</dbReference>
<dbReference type="GO" id="GO:0061733">
    <property type="term" value="F:protein-lysine-acetyltransferase activity"/>
    <property type="evidence" value="ECO:0007669"/>
    <property type="project" value="TreeGrafter"/>
</dbReference>
<evidence type="ECO:0000259" key="1">
    <source>
        <dbReference type="Pfam" id="PF13880"/>
    </source>
</evidence>
<dbReference type="RefSeq" id="XP_008022552.1">
    <property type="nucleotide sequence ID" value="XM_008024361.1"/>
</dbReference>
<gene>
    <name evidence="2" type="ORF">SETTUDRAFT_167425</name>
</gene>
<dbReference type="GO" id="GO:0005634">
    <property type="term" value="C:nucleus"/>
    <property type="evidence" value="ECO:0007669"/>
    <property type="project" value="TreeGrafter"/>
</dbReference>
<sequence>MNVGGMDLTKALVQRFRKNEIWSGGEGSFIAVVGRKDAPLLRSRASELLKIVNTELAAVPITDEELWSQKKHAVTADTKAVPVDRFKVYLYIRGSKCVGACLAERIREAFQCLDAGNTTAEDARKLPAVPHSSSLSISTEPEPAMLGISRIWTSNQHRKQGIATRLLDCARANFLYGMRIEKTKVAFSQPTESGGQLARKWYGRQAGWHVYTD</sequence>
<proteinExistence type="predicted"/>
<dbReference type="GO" id="GO:0000785">
    <property type="term" value="C:chromatin"/>
    <property type="evidence" value="ECO:0007669"/>
    <property type="project" value="TreeGrafter"/>
</dbReference>
<dbReference type="STRING" id="671987.R0IXT0"/>
<organism evidence="2 3">
    <name type="scientific">Exserohilum turcicum (strain 28A)</name>
    <name type="common">Northern leaf blight fungus</name>
    <name type="synonym">Setosphaeria turcica</name>
    <dbReference type="NCBI Taxonomy" id="671987"/>
    <lineage>
        <taxon>Eukaryota</taxon>
        <taxon>Fungi</taxon>
        <taxon>Dikarya</taxon>
        <taxon>Ascomycota</taxon>
        <taxon>Pezizomycotina</taxon>
        <taxon>Dothideomycetes</taxon>
        <taxon>Pleosporomycetidae</taxon>
        <taxon>Pleosporales</taxon>
        <taxon>Pleosporineae</taxon>
        <taxon>Pleosporaceae</taxon>
        <taxon>Exserohilum</taxon>
    </lineage>
</organism>
<dbReference type="SUPFAM" id="SSF55729">
    <property type="entry name" value="Acyl-CoA N-acyltransferases (Nat)"/>
    <property type="match status" value="1"/>
</dbReference>
<dbReference type="InterPro" id="IPR028009">
    <property type="entry name" value="ESCO_Acetyltransf_dom"/>
</dbReference>
<reference evidence="2 3" key="2">
    <citation type="journal article" date="2013" name="PLoS Genet.">
        <title>Comparative genome structure, secondary metabolite, and effector coding capacity across Cochliobolus pathogens.</title>
        <authorList>
            <person name="Condon B.J."/>
            <person name="Leng Y."/>
            <person name="Wu D."/>
            <person name="Bushley K.E."/>
            <person name="Ohm R.A."/>
            <person name="Otillar R."/>
            <person name="Martin J."/>
            <person name="Schackwitz W."/>
            <person name="Grimwood J."/>
            <person name="MohdZainudin N."/>
            <person name="Xue C."/>
            <person name="Wang R."/>
            <person name="Manning V.A."/>
            <person name="Dhillon B."/>
            <person name="Tu Z.J."/>
            <person name="Steffenson B.J."/>
            <person name="Salamov A."/>
            <person name="Sun H."/>
            <person name="Lowry S."/>
            <person name="LaButti K."/>
            <person name="Han J."/>
            <person name="Copeland A."/>
            <person name="Lindquist E."/>
            <person name="Barry K."/>
            <person name="Schmutz J."/>
            <person name="Baker S.E."/>
            <person name="Ciuffetti L.M."/>
            <person name="Grigoriev I.V."/>
            <person name="Zhong S."/>
            <person name="Turgeon B.G."/>
        </authorList>
    </citation>
    <scope>NUCLEOTIDE SEQUENCE [LARGE SCALE GENOMIC DNA]</scope>
    <source>
        <strain evidence="3">28A</strain>
    </source>
</reference>
<dbReference type="GeneID" id="19400167"/>
<dbReference type="InterPro" id="IPR016181">
    <property type="entry name" value="Acyl_CoA_acyltransferase"/>
</dbReference>
<protein>
    <recommendedName>
        <fullName evidence="1">N-acetyltransferase ESCO acetyl-transferase domain-containing protein</fullName>
    </recommendedName>
</protein>
<keyword evidence="3" id="KW-1185">Reference proteome</keyword>
<accession>R0IXT0</accession>
<reference evidence="2 3" key="1">
    <citation type="journal article" date="2012" name="PLoS Pathog.">
        <title>Diverse lifestyles and strategies of plant pathogenesis encoded in the genomes of eighteen Dothideomycetes fungi.</title>
        <authorList>
            <person name="Ohm R.A."/>
            <person name="Feau N."/>
            <person name="Henrissat B."/>
            <person name="Schoch C.L."/>
            <person name="Horwitz B.A."/>
            <person name="Barry K.W."/>
            <person name="Condon B.J."/>
            <person name="Copeland A.C."/>
            <person name="Dhillon B."/>
            <person name="Glaser F."/>
            <person name="Hesse C.N."/>
            <person name="Kosti I."/>
            <person name="LaButti K."/>
            <person name="Lindquist E.A."/>
            <person name="Lucas S."/>
            <person name="Salamov A.A."/>
            <person name="Bradshaw R.E."/>
            <person name="Ciuffetti L."/>
            <person name="Hamelin R.C."/>
            <person name="Kema G.H.J."/>
            <person name="Lawrence C."/>
            <person name="Scott J.A."/>
            <person name="Spatafora J.W."/>
            <person name="Turgeon B.G."/>
            <person name="de Wit P.J.G.M."/>
            <person name="Zhong S."/>
            <person name="Goodwin S.B."/>
            <person name="Grigoriev I.V."/>
        </authorList>
    </citation>
    <scope>NUCLEOTIDE SEQUENCE [LARGE SCALE GENOMIC DNA]</scope>
    <source>
        <strain evidence="3">28A</strain>
    </source>
</reference>
<dbReference type="PANTHER" id="PTHR45884:SF2">
    <property type="entry name" value="N-ACETYLTRANSFERASE ECO"/>
    <property type="match status" value="1"/>
</dbReference>
<dbReference type="Proteomes" id="UP000016935">
    <property type="component" value="Unassembled WGS sequence"/>
</dbReference>
<feature type="domain" description="N-acetyltransferase ESCO acetyl-transferase" evidence="1">
    <location>
        <begin position="142"/>
        <end position="211"/>
    </location>
</feature>
<dbReference type="GO" id="GO:0007064">
    <property type="term" value="P:mitotic sister chromatid cohesion"/>
    <property type="evidence" value="ECO:0007669"/>
    <property type="project" value="TreeGrafter"/>
</dbReference>
<dbReference type="OrthoDB" id="428854at2759"/>
<evidence type="ECO:0000313" key="2">
    <source>
        <dbReference type="EMBL" id="EOA89565.1"/>
    </source>
</evidence>
<dbReference type="eggNOG" id="KOG3014">
    <property type="taxonomic scope" value="Eukaryota"/>
</dbReference>